<organism evidence="1 2">
    <name type="scientific">Herpetosiphon geysericola</name>
    <dbReference type="NCBI Taxonomy" id="70996"/>
    <lineage>
        <taxon>Bacteria</taxon>
        <taxon>Bacillati</taxon>
        <taxon>Chloroflexota</taxon>
        <taxon>Chloroflexia</taxon>
        <taxon>Herpetosiphonales</taxon>
        <taxon>Herpetosiphonaceae</taxon>
        <taxon>Herpetosiphon</taxon>
    </lineage>
</organism>
<protein>
    <submittedName>
        <fullName evidence="1">Uncharacterized protein</fullName>
    </submittedName>
</protein>
<name>A0A0P6Y7A4_9CHLR</name>
<evidence type="ECO:0000313" key="2">
    <source>
        <dbReference type="Proteomes" id="UP000050277"/>
    </source>
</evidence>
<gene>
    <name evidence="1" type="ORF">SE18_21870</name>
</gene>
<dbReference type="EMBL" id="LGKP01000035">
    <property type="protein sequence ID" value="KPL81318.1"/>
    <property type="molecule type" value="Genomic_DNA"/>
</dbReference>
<dbReference type="AlphaFoldDB" id="A0A0P6Y7A4"/>
<accession>A0A0P6Y7A4</accession>
<dbReference type="RefSeq" id="WP_054536589.1">
    <property type="nucleotide sequence ID" value="NZ_LGKP01000035.1"/>
</dbReference>
<comment type="caution">
    <text evidence="1">The sequence shown here is derived from an EMBL/GenBank/DDBJ whole genome shotgun (WGS) entry which is preliminary data.</text>
</comment>
<dbReference type="InterPro" id="IPR019734">
    <property type="entry name" value="TPR_rpt"/>
</dbReference>
<dbReference type="SUPFAM" id="SSF48452">
    <property type="entry name" value="TPR-like"/>
    <property type="match status" value="2"/>
</dbReference>
<proteinExistence type="predicted"/>
<dbReference type="InterPro" id="IPR011990">
    <property type="entry name" value="TPR-like_helical_dom_sf"/>
</dbReference>
<dbReference type="SMART" id="SM00028">
    <property type="entry name" value="TPR"/>
    <property type="match status" value="4"/>
</dbReference>
<keyword evidence="2" id="KW-1185">Reference proteome</keyword>
<dbReference type="STRING" id="70996.SE18_21870"/>
<sequence length="464" mass="51068">MARIWRWLGPSLIMILGLALLVQQPPSLARQAAQARLAGKWHQATRLYQQLIKAQPSVPNQLLLAELYLTRGEWQAAHNQLIEVFRQPLSLEQHQQAWQFYAWAGLQRGDQATVQAALKTLAATPWSHMLRAEIALRSGELISATNQLNQAQALQQPWQNWAWLRSAELALPNDPQLAQAIVAQIQFQPNGLQLANPWQLQQRLQRLKQLVPQDSAQRMLGVASLWSDQGLWQAADILLSQIPSNDSMASFAANQRALLHWSAGDSATALALIEAAQAQWPNVATLPRTQAKIAASSGQPDLALAALQQAVNLEPGSSENYLVAATISLSQADFNGTAAAYDQALATGPMSGTLALEAANFYINTPLRRCRSGLKYGRQALKSAVDDFARRVVASVALQCSLPAEAEQLIAPLYQANPAEPQLAYLYALARWQQAKPDSQLLLEQAADQAIQTPWLSQLEFYIK</sequence>
<evidence type="ECO:0000313" key="1">
    <source>
        <dbReference type="EMBL" id="KPL81318.1"/>
    </source>
</evidence>
<reference evidence="1 2" key="1">
    <citation type="submission" date="2015-07" db="EMBL/GenBank/DDBJ databases">
        <title>Whole genome sequence of Herpetosiphon geysericola DSM 7119.</title>
        <authorList>
            <person name="Hemp J."/>
            <person name="Ward L.M."/>
            <person name="Pace L.A."/>
            <person name="Fischer W.W."/>
        </authorList>
    </citation>
    <scope>NUCLEOTIDE SEQUENCE [LARGE SCALE GENOMIC DNA]</scope>
    <source>
        <strain evidence="1 2">DSM 7119</strain>
    </source>
</reference>
<dbReference type="OrthoDB" id="9817386at2"/>
<dbReference type="Proteomes" id="UP000050277">
    <property type="component" value="Unassembled WGS sequence"/>
</dbReference>
<dbReference type="Gene3D" id="1.25.40.10">
    <property type="entry name" value="Tetratricopeptide repeat domain"/>
    <property type="match status" value="2"/>
</dbReference>